<reference evidence="2 3" key="1">
    <citation type="submission" date="2018-01" db="EMBL/GenBank/DDBJ databases">
        <title>Whole genome sequence of Melissococcus plutonius DAT561.</title>
        <authorList>
            <person name="Okumura K."/>
            <person name="Takamatsu D."/>
            <person name="Okura M."/>
        </authorList>
    </citation>
    <scope>NUCLEOTIDE SEQUENCE [LARGE SCALE GENOMIC DNA]</scope>
    <source>
        <strain evidence="2 3">DAT561</strain>
        <plasmid evidence="3">pmp19 dat561 dna</plasmid>
    </source>
</reference>
<feature type="domain" description="BRCT" evidence="1">
    <location>
        <begin position="1"/>
        <end position="51"/>
    </location>
</feature>
<geneLocation type="plasmid" evidence="3">
    <name>pmp19 dat561 dna</name>
</geneLocation>
<dbReference type="AlphaFoldDB" id="A0A2Z5Y4X3"/>
<proteinExistence type="predicted"/>
<dbReference type="PROSITE" id="PS50172">
    <property type="entry name" value="BRCT"/>
    <property type="match status" value="1"/>
</dbReference>
<dbReference type="InterPro" id="IPR001357">
    <property type="entry name" value="BRCT_dom"/>
</dbReference>
<evidence type="ECO:0000259" key="1">
    <source>
        <dbReference type="PROSITE" id="PS50172"/>
    </source>
</evidence>
<dbReference type="SUPFAM" id="SSF52113">
    <property type="entry name" value="BRCT domain"/>
    <property type="match status" value="1"/>
</dbReference>
<dbReference type="Gene3D" id="3.40.50.10190">
    <property type="entry name" value="BRCT domain"/>
    <property type="match status" value="1"/>
</dbReference>
<name>A0A2Z5Y4X3_9ENTE</name>
<dbReference type="Pfam" id="PF00533">
    <property type="entry name" value="BRCT"/>
    <property type="match status" value="1"/>
</dbReference>
<organism evidence="2 3">
    <name type="scientific">Melissococcus plutonius</name>
    <dbReference type="NCBI Taxonomy" id="33970"/>
    <lineage>
        <taxon>Bacteria</taxon>
        <taxon>Bacillati</taxon>
        <taxon>Bacillota</taxon>
        <taxon>Bacilli</taxon>
        <taxon>Lactobacillales</taxon>
        <taxon>Enterococcaceae</taxon>
        <taxon>Melissococcus</taxon>
    </lineage>
</organism>
<keyword evidence="2" id="KW-0614">Plasmid</keyword>
<dbReference type="CDD" id="cd17748">
    <property type="entry name" value="BRCT_DNA_ligase_like"/>
    <property type="match status" value="1"/>
</dbReference>
<evidence type="ECO:0000313" key="2">
    <source>
        <dbReference type="EMBL" id="BBC61876.1"/>
    </source>
</evidence>
<gene>
    <name evidence="2" type="ORF">DAT561_p0014</name>
</gene>
<dbReference type="EMBL" id="AP018494">
    <property type="protein sequence ID" value="BBC61876.1"/>
    <property type="molecule type" value="Genomic_DNA"/>
</dbReference>
<evidence type="ECO:0000313" key="3">
    <source>
        <dbReference type="Proteomes" id="UP000269226"/>
    </source>
</evidence>
<protein>
    <recommendedName>
        <fullName evidence="1">BRCT domain-containing protein</fullName>
    </recommendedName>
</protein>
<sequence>MFAVKNEYVVFTGILLSMTRQQAKALVYSLGGIYQSTVTQKTTLLVSGTSTIDLLDNFVWELV</sequence>
<accession>A0A2Z5Y4X3</accession>
<dbReference type="InterPro" id="IPR036420">
    <property type="entry name" value="BRCT_dom_sf"/>
</dbReference>
<dbReference type="Proteomes" id="UP000269226">
    <property type="component" value="Plasmid pMP19"/>
</dbReference>